<keyword evidence="1" id="KW-1133">Transmembrane helix</keyword>
<name>A0ABU2WMX8_9GAMM</name>
<evidence type="ECO:0000313" key="2">
    <source>
        <dbReference type="EMBL" id="MDT0498432.1"/>
    </source>
</evidence>
<sequence>MRSRGLHGRHQQGLGLWGWIVVLGLIAFFATVGIKTVPVYLSHGQMLKALHGVADQSNGESVPQMRGFLQRRWDIDYISQVEPKDIKVIRTKSGGRAFAYDYYVEEHLFYNVYITLYFKGEVMIDNGDS</sequence>
<feature type="transmembrane region" description="Helical" evidence="1">
    <location>
        <begin position="16"/>
        <end position="41"/>
    </location>
</feature>
<proteinExistence type="predicted"/>
<dbReference type="RefSeq" id="WP_311365841.1">
    <property type="nucleotide sequence ID" value="NZ_JAVRIC010000021.1"/>
</dbReference>
<reference evidence="2 3" key="1">
    <citation type="submission" date="2023-09" db="EMBL/GenBank/DDBJ databases">
        <authorList>
            <person name="Rey-Velasco X."/>
        </authorList>
    </citation>
    <scope>NUCLEOTIDE SEQUENCE [LARGE SCALE GENOMIC DNA]</scope>
    <source>
        <strain evidence="2 3">W345</strain>
    </source>
</reference>
<evidence type="ECO:0000256" key="1">
    <source>
        <dbReference type="SAM" id="Phobius"/>
    </source>
</evidence>
<dbReference type="InterPro" id="IPR032314">
    <property type="entry name" value="DUF4845"/>
</dbReference>
<keyword evidence="3" id="KW-1185">Reference proteome</keyword>
<comment type="caution">
    <text evidence="2">The sequence shown here is derived from an EMBL/GenBank/DDBJ whole genome shotgun (WGS) entry which is preliminary data.</text>
</comment>
<dbReference type="EMBL" id="JAVRIC010000021">
    <property type="protein sequence ID" value="MDT0498432.1"/>
    <property type="molecule type" value="Genomic_DNA"/>
</dbReference>
<gene>
    <name evidence="2" type="ORF">RM530_13830</name>
</gene>
<organism evidence="2 3">
    <name type="scientific">Banduia mediterranea</name>
    <dbReference type="NCBI Taxonomy" id="3075609"/>
    <lineage>
        <taxon>Bacteria</taxon>
        <taxon>Pseudomonadati</taxon>
        <taxon>Pseudomonadota</taxon>
        <taxon>Gammaproteobacteria</taxon>
        <taxon>Nevskiales</taxon>
        <taxon>Algiphilaceae</taxon>
        <taxon>Banduia</taxon>
    </lineage>
</organism>
<dbReference type="Proteomes" id="UP001254608">
    <property type="component" value="Unassembled WGS sequence"/>
</dbReference>
<accession>A0ABU2WMX8</accession>
<dbReference type="Pfam" id="PF16137">
    <property type="entry name" value="DUF4845"/>
    <property type="match status" value="1"/>
</dbReference>
<keyword evidence="1" id="KW-0812">Transmembrane</keyword>
<keyword evidence="1" id="KW-0472">Membrane</keyword>
<evidence type="ECO:0000313" key="3">
    <source>
        <dbReference type="Proteomes" id="UP001254608"/>
    </source>
</evidence>
<protein>
    <submittedName>
        <fullName evidence="2">DUF4845 domain-containing protein</fullName>
    </submittedName>
</protein>